<dbReference type="RefSeq" id="WP_090056141.1">
    <property type="nucleotide sequence ID" value="NZ_FORH01000001.1"/>
</dbReference>
<keyword evidence="1" id="KW-0732">Signal</keyword>
<dbReference type="InterPro" id="IPR022472">
    <property type="entry name" value="VPLPA-CTERM"/>
</dbReference>
<evidence type="ECO:0000313" key="2">
    <source>
        <dbReference type="EMBL" id="SFI57541.1"/>
    </source>
</evidence>
<evidence type="ECO:0000313" key="3">
    <source>
        <dbReference type="Proteomes" id="UP000199630"/>
    </source>
</evidence>
<sequence>MRFLFTSSALASVALLLGLSGATEAATARTGEIDASQIVTYGGYEWVWASPCGAVDGCSAFDMSEQATYGWRLPSNEEVWANIVSDVTAFIDAFKTPAGLESRYTGTYGASYACAAGWFNPYDWCDVNDGYNGYVWNISGDSWYETFAIRDLSPVPVPAGLPLLVGALGGLGLMRRRSASRG</sequence>
<dbReference type="OrthoDB" id="7873034at2"/>
<organism evidence="2 3">
    <name type="scientific">Celeribacter neptunius</name>
    <dbReference type="NCBI Taxonomy" id="588602"/>
    <lineage>
        <taxon>Bacteria</taxon>
        <taxon>Pseudomonadati</taxon>
        <taxon>Pseudomonadota</taxon>
        <taxon>Alphaproteobacteria</taxon>
        <taxon>Rhodobacterales</taxon>
        <taxon>Roseobacteraceae</taxon>
        <taxon>Celeribacter</taxon>
    </lineage>
</organism>
<evidence type="ECO:0000256" key="1">
    <source>
        <dbReference type="SAM" id="SignalP"/>
    </source>
</evidence>
<name>A0A1I3JBA5_9RHOB</name>
<gene>
    <name evidence="2" type="ORF">SAMN04487991_0301</name>
</gene>
<feature type="chain" id="PRO_5011560986" evidence="1">
    <location>
        <begin position="26"/>
        <end position="182"/>
    </location>
</feature>
<dbReference type="NCBIfam" id="TIGR03370">
    <property type="entry name" value="VPLPA-CTERM"/>
    <property type="match status" value="1"/>
</dbReference>
<dbReference type="STRING" id="588602.SAMN04487991_0301"/>
<dbReference type="AlphaFoldDB" id="A0A1I3JBA5"/>
<proteinExistence type="predicted"/>
<dbReference type="Proteomes" id="UP000199630">
    <property type="component" value="Unassembled WGS sequence"/>
</dbReference>
<accession>A0A1I3JBA5</accession>
<reference evidence="3" key="1">
    <citation type="submission" date="2016-10" db="EMBL/GenBank/DDBJ databases">
        <authorList>
            <person name="Varghese N."/>
            <person name="Submissions S."/>
        </authorList>
    </citation>
    <scope>NUCLEOTIDE SEQUENCE [LARGE SCALE GENOMIC DNA]</scope>
    <source>
        <strain evidence="3">DSM 26471</strain>
    </source>
</reference>
<keyword evidence="3" id="KW-1185">Reference proteome</keyword>
<dbReference type="EMBL" id="FORH01000001">
    <property type="protein sequence ID" value="SFI57541.1"/>
    <property type="molecule type" value="Genomic_DNA"/>
</dbReference>
<feature type="signal peptide" evidence="1">
    <location>
        <begin position="1"/>
        <end position="25"/>
    </location>
</feature>
<protein>
    <submittedName>
        <fullName evidence="2">VPLPA-CTERM protein sorting domain-containing protein</fullName>
    </submittedName>
</protein>